<dbReference type="PROSITE" id="PS50109">
    <property type="entry name" value="HIS_KIN"/>
    <property type="match status" value="1"/>
</dbReference>
<dbReference type="Pfam" id="PF00512">
    <property type="entry name" value="HisKA"/>
    <property type="match status" value="1"/>
</dbReference>
<dbReference type="EC" id="2.7.13.3" evidence="2"/>
<keyword evidence="3" id="KW-0597">Phosphoprotein</keyword>
<evidence type="ECO:0000313" key="10">
    <source>
        <dbReference type="Proteomes" id="UP000434850"/>
    </source>
</evidence>
<evidence type="ECO:0000256" key="5">
    <source>
        <dbReference type="ARBA" id="ARBA00022777"/>
    </source>
</evidence>
<dbReference type="Gene3D" id="3.30.450.20">
    <property type="entry name" value="PAS domain"/>
    <property type="match status" value="2"/>
</dbReference>
<dbReference type="InterPro" id="IPR000700">
    <property type="entry name" value="PAS-assoc_C"/>
</dbReference>
<proteinExistence type="predicted"/>
<name>A0A6I4IBV4_9SPHI</name>
<evidence type="ECO:0000259" key="7">
    <source>
        <dbReference type="PROSITE" id="PS50112"/>
    </source>
</evidence>
<dbReference type="InterPro" id="IPR036097">
    <property type="entry name" value="HisK_dim/P_sf"/>
</dbReference>
<dbReference type="InterPro" id="IPR052162">
    <property type="entry name" value="Sensor_kinase/Photoreceptor"/>
</dbReference>
<protein>
    <recommendedName>
        <fullName evidence="2">histidine kinase</fullName>
        <ecNumber evidence="2">2.7.13.3</ecNumber>
    </recommendedName>
</protein>
<reference evidence="9 10" key="1">
    <citation type="submission" date="2019-12" db="EMBL/GenBank/DDBJ databases">
        <title>Mucilaginibacter sp. HME9299 genome sequencing and assembly.</title>
        <authorList>
            <person name="Kang H."/>
            <person name="Kim H."/>
            <person name="Joh K."/>
        </authorList>
    </citation>
    <scope>NUCLEOTIDE SEQUENCE [LARGE SCALE GENOMIC DNA]</scope>
    <source>
        <strain evidence="9 10">HME9299</strain>
    </source>
</reference>
<feature type="domain" description="PAC" evidence="8">
    <location>
        <begin position="307"/>
        <end position="359"/>
    </location>
</feature>
<comment type="caution">
    <text evidence="9">The sequence shown here is derived from an EMBL/GenBank/DDBJ whole genome shotgun (WGS) entry which is preliminary data.</text>
</comment>
<dbReference type="RefSeq" id="WP_157540887.1">
    <property type="nucleotide sequence ID" value="NZ_WQLA01000003.1"/>
</dbReference>
<dbReference type="CDD" id="cd00075">
    <property type="entry name" value="HATPase"/>
    <property type="match status" value="1"/>
</dbReference>
<sequence length="589" mass="65984">MNFHLLLDAEGRFVQVSKGFENWLTVPASNLEGRFITEFIRSAHLRSLNNFIGQKIPGDSLELNKAVFKGTGEIHKWANLTFSILTPSSTATNIMVSVQAIDDSGAAAISKLKQANFNFFNAHPHGVINIDVDGSVLHSNAQVTHDTGFSLEVLQQHGLLNLVTAKNRMDAIRGFIAATKQAKSSSLDVQIYTEGQELLFVNLTIVPVVFDGQTVELYAIVKNIGEHIALQQTLKKLSIVANKATNGVAVLDSDFSIELINDVFLKMCGHPRDYIIGKRLSDLITREDVDDIVLEEGRANLLNGVAIERELECFRSDGSSFWNFIKLTPIMSSEGKMEMCITVHTDITDKKKAELELRMLADDLYRQNKELHQFAYIVSHNMRSPVANIVGLANLLELFKDDPETQSQTLKELTKSVNNLDTVIKDLSYILTINNANKELLKEPVILQDLLQQVMVDLQPQILVTDADISIQTKPLVLRTNRAYIYSIFYNLISNAIKYKSHLRPFIKIDFYQTESHTVLYVADNGKGIDIEKHAHDLFKPYKRFDFKVEGKGLGLFLVKSHVEALGGSLTVKSELNKGSTFYIKIPFA</sequence>
<dbReference type="InterPro" id="IPR036890">
    <property type="entry name" value="HATPase_C_sf"/>
</dbReference>
<dbReference type="SUPFAM" id="SSF47384">
    <property type="entry name" value="Homodimeric domain of signal transducing histidine kinase"/>
    <property type="match status" value="1"/>
</dbReference>
<dbReference type="CDD" id="cd00130">
    <property type="entry name" value="PAS"/>
    <property type="match status" value="1"/>
</dbReference>
<dbReference type="EMBL" id="WQLA01000003">
    <property type="protein sequence ID" value="MVN91036.1"/>
    <property type="molecule type" value="Genomic_DNA"/>
</dbReference>
<evidence type="ECO:0000256" key="1">
    <source>
        <dbReference type="ARBA" id="ARBA00000085"/>
    </source>
</evidence>
<dbReference type="Proteomes" id="UP000434850">
    <property type="component" value="Unassembled WGS sequence"/>
</dbReference>
<dbReference type="InterPro" id="IPR001610">
    <property type="entry name" value="PAC"/>
</dbReference>
<feature type="domain" description="Histidine kinase" evidence="6">
    <location>
        <begin position="377"/>
        <end position="589"/>
    </location>
</feature>
<evidence type="ECO:0000313" key="9">
    <source>
        <dbReference type="EMBL" id="MVN91036.1"/>
    </source>
</evidence>
<dbReference type="SUPFAM" id="SSF55785">
    <property type="entry name" value="PYP-like sensor domain (PAS domain)"/>
    <property type="match status" value="2"/>
</dbReference>
<dbReference type="InterPro" id="IPR035965">
    <property type="entry name" value="PAS-like_dom_sf"/>
</dbReference>
<dbReference type="GO" id="GO:0000155">
    <property type="term" value="F:phosphorelay sensor kinase activity"/>
    <property type="evidence" value="ECO:0007669"/>
    <property type="project" value="InterPro"/>
</dbReference>
<evidence type="ECO:0000256" key="3">
    <source>
        <dbReference type="ARBA" id="ARBA00022553"/>
    </source>
</evidence>
<dbReference type="SMART" id="SM00091">
    <property type="entry name" value="PAS"/>
    <property type="match status" value="2"/>
</dbReference>
<dbReference type="NCBIfam" id="TIGR00229">
    <property type="entry name" value="sensory_box"/>
    <property type="match status" value="1"/>
</dbReference>
<dbReference type="Pfam" id="PF13426">
    <property type="entry name" value="PAS_9"/>
    <property type="match status" value="2"/>
</dbReference>
<evidence type="ECO:0000256" key="4">
    <source>
        <dbReference type="ARBA" id="ARBA00022679"/>
    </source>
</evidence>
<dbReference type="Gene3D" id="3.30.565.10">
    <property type="entry name" value="Histidine kinase-like ATPase, C-terminal domain"/>
    <property type="match status" value="1"/>
</dbReference>
<dbReference type="InterPro" id="IPR005467">
    <property type="entry name" value="His_kinase_dom"/>
</dbReference>
<dbReference type="InterPro" id="IPR003661">
    <property type="entry name" value="HisK_dim/P_dom"/>
</dbReference>
<dbReference type="OrthoDB" id="1522284at2"/>
<dbReference type="SMART" id="SM00086">
    <property type="entry name" value="PAC"/>
    <property type="match status" value="2"/>
</dbReference>
<dbReference type="InterPro" id="IPR004358">
    <property type="entry name" value="Sig_transdc_His_kin-like_C"/>
</dbReference>
<dbReference type="Pfam" id="PF02518">
    <property type="entry name" value="HATPase_c"/>
    <property type="match status" value="1"/>
</dbReference>
<keyword evidence="10" id="KW-1185">Reference proteome</keyword>
<dbReference type="PANTHER" id="PTHR43304">
    <property type="entry name" value="PHYTOCHROME-LIKE PROTEIN CPH1"/>
    <property type="match status" value="1"/>
</dbReference>
<evidence type="ECO:0000256" key="2">
    <source>
        <dbReference type="ARBA" id="ARBA00012438"/>
    </source>
</evidence>
<dbReference type="PANTHER" id="PTHR43304:SF1">
    <property type="entry name" value="PAC DOMAIN-CONTAINING PROTEIN"/>
    <property type="match status" value="1"/>
</dbReference>
<dbReference type="PRINTS" id="PR00344">
    <property type="entry name" value="BCTRLSENSOR"/>
</dbReference>
<dbReference type="InterPro" id="IPR000014">
    <property type="entry name" value="PAS"/>
</dbReference>
<keyword evidence="4" id="KW-0808">Transferase</keyword>
<keyword evidence="5" id="KW-0418">Kinase</keyword>
<dbReference type="SMART" id="SM00387">
    <property type="entry name" value="HATPase_c"/>
    <property type="match status" value="1"/>
</dbReference>
<dbReference type="AlphaFoldDB" id="A0A6I4IBV4"/>
<feature type="domain" description="PAS" evidence="7">
    <location>
        <begin position="233"/>
        <end position="292"/>
    </location>
</feature>
<dbReference type="InterPro" id="IPR003594">
    <property type="entry name" value="HATPase_dom"/>
</dbReference>
<dbReference type="Gene3D" id="1.10.287.130">
    <property type="match status" value="1"/>
</dbReference>
<comment type="catalytic activity">
    <reaction evidence="1">
        <text>ATP + protein L-histidine = ADP + protein N-phospho-L-histidine.</text>
        <dbReference type="EC" id="2.7.13.3"/>
    </reaction>
</comment>
<organism evidence="9 10">
    <name type="scientific">Mucilaginibacter aquatilis</name>
    <dbReference type="NCBI Taxonomy" id="1517760"/>
    <lineage>
        <taxon>Bacteria</taxon>
        <taxon>Pseudomonadati</taxon>
        <taxon>Bacteroidota</taxon>
        <taxon>Sphingobacteriia</taxon>
        <taxon>Sphingobacteriales</taxon>
        <taxon>Sphingobacteriaceae</taxon>
        <taxon>Mucilaginibacter</taxon>
    </lineage>
</organism>
<dbReference type="SMART" id="SM00388">
    <property type="entry name" value="HisKA"/>
    <property type="match status" value="1"/>
</dbReference>
<evidence type="ECO:0000259" key="8">
    <source>
        <dbReference type="PROSITE" id="PS50113"/>
    </source>
</evidence>
<dbReference type="SUPFAM" id="SSF55874">
    <property type="entry name" value="ATPase domain of HSP90 chaperone/DNA topoisomerase II/histidine kinase"/>
    <property type="match status" value="1"/>
</dbReference>
<dbReference type="PROSITE" id="PS50113">
    <property type="entry name" value="PAC"/>
    <property type="match status" value="1"/>
</dbReference>
<dbReference type="PROSITE" id="PS50112">
    <property type="entry name" value="PAS"/>
    <property type="match status" value="1"/>
</dbReference>
<evidence type="ECO:0000259" key="6">
    <source>
        <dbReference type="PROSITE" id="PS50109"/>
    </source>
</evidence>
<dbReference type="CDD" id="cd00082">
    <property type="entry name" value="HisKA"/>
    <property type="match status" value="1"/>
</dbReference>
<accession>A0A6I4IBV4</accession>
<gene>
    <name evidence="9" type="ORF">GO816_07870</name>
</gene>